<name>A0A179UXP5_BLAGS</name>
<reference evidence="3" key="1">
    <citation type="journal article" date="2015" name="PLoS Genet.">
        <title>The dynamic genome and transcriptome of the human fungal pathogen Blastomyces and close relative Emmonsia.</title>
        <authorList>
            <person name="Munoz J.F."/>
            <person name="Gauthier G.M."/>
            <person name="Desjardins C.A."/>
            <person name="Gallo J.E."/>
            <person name="Holder J."/>
            <person name="Sullivan T.D."/>
            <person name="Marty A.J."/>
            <person name="Carmen J.C."/>
            <person name="Chen Z."/>
            <person name="Ding L."/>
            <person name="Gujja S."/>
            <person name="Magrini V."/>
            <person name="Misas E."/>
            <person name="Mitreva M."/>
            <person name="Priest M."/>
            <person name="Saif S."/>
            <person name="Whiston E.A."/>
            <person name="Young S."/>
            <person name="Zeng Q."/>
            <person name="Goldman W.E."/>
            <person name="Mardis E.R."/>
            <person name="Taylor J.W."/>
            <person name="McEwen J.G."/>
            <person name="Clay O.K."/>
            <person name="Klein B.S."/>
            <person name="Cuomo C.A."/>
        </authorList>
    </citation>
    <scope>NUCLEOTIDE SEQUENCE [LARGE SCALE GENOMIC DNA]</scope>
    <source>
        <strain evidence="3">SLH14081</strain>
    </source>
</reference>
<protein>
    <submittedName>
        <fullName evidence="2">Uncharacterized protein</fullName>
    </submittedName>
</protein>
<dbReference type="OrthoDB" id="4187800at2759"/>
<dbReference type="Proteomes" id="UP000002038">
    <property type="component" value="Unassembled WGS sequence"/>
</dbReference>
<dbReference type="GeneID" id="8501924"/>
<gene>
    <name evidence="2" type="ORF">BDBG_08156</name>
</gene>
<dbReference type="AlphaFoldDB" id="A0A179UXP5"/>
<dbReference type="EMBL" id="GG657469">
    <property type="protein sequence ID" value="OAT12866.1"/>
    <property type="molecule type" value="Genomic_DNA"/>
</dbReference>
<dbReference type="KEGG" id="bgh:BDBG_08156"/>
<evidence type="ECO:0000313" key="2">
    <source>
        <dbReference type="EMBL" id="OAT12866.1"/>
    </source>
</evidence>
<dbReference type="VEuPathDB" id="FungiDB:BDBG_08156"/>
<keyword evidence="3" id="KW-1185">Reference proteome</keyword>
<accession>A0A179UXP5</accession>
<proteinExistence type="predicted"/>
<organism evidence="2 3">
    <name type="scientific">Blastomyces gilchristii (strain SLH14081)</name>
    <name type="common">Blastomyces dermatitidis</name>
    <dbReference type="NCBI Taxonomy" id="559298"/>
    <lineage>
        <taxon>Eukaryota</taxon>
        <taxon>Fungi</taxon>
        <taxon>Dikarya</taxon>
        <taxon>Ascomycota</taxon>
        <taxon>Pezizomycotina</taxon>
        <taxon>Eurotiomycetes</taxon>
        <taxon>Eurotiomycetidae</taxon>
        <taxon>Onygenales</taxon>
        <taxon>Ajellomycetaceae</taxon>
        <taxon>Blastomyces</taxon>
    </lineage>
</organism>
<feature type="compositionally biased region" description="Low complexity" evidence="1">
    <location>
        <begin position="72"/>
        <end position="86"/>
    </location>
</feature>
<dbReference type="RefSeq" id="XP_031580588.1">
    <property type="nucleotide sequence ID" value="XM_031723429.1"/>
</dbReference>
<feature type="region of interest" description="Disordered" evidence="1">
    <location>
        <begin position="69"/>
        <end position="91"/>
    </location>
</feature>
<sequence length="215" mass="23550">MNKIWFYQPLNLMNSLKLLQSLKPPAISTQLQLFNLSAQRLISTTDTASSLSCPSQQLRHSLPSHSSFLVTSPISSSSASQQSQPSETPENDFDRILKKISSDNSSQPLSRSQRNINNHAATFLTRSDLSDSSDDCFDITIKVDAAEESVPEARLHAYWPGASRDDSMEIYHDDGFTEESVNAQMPRPLPSANKASTEKGGELDSMTDGSAALTP</sequence>
<evidence type="ECO:0000313" key="3">
    <source>
        <dbReference type="Proteomes" id="UP000002038"/>
    </source>
</evidence>
<feature type="region of interest" description="Disordered" evidence="1">
    <location>
        <begin position="174"/>
        <end position="215"/>
    </location>
</feature>
<evidence type="ECO:0000256" key="1">
    <source>
        <dbReference type="SAM" id="MobiDB-lite"/>
    </source>
</evidence>